<accession>A0A1F6THA1</accession>
<dbReference type="AlphaFoldDB" id="A0A1F6THA1"/>
<evidence type="ECO:0000313" key="3">
    <source>
        <dbReference type="Proteomes" id="UP000177925"/>
    </source>
</evidence>
<keyword evidence="1" id="KW-0472">Membrane</keyword>
<evidence type="ECO:0000256" key="1">
    <source>
        <dbReference type="SAM" id="Phobius"/>
    </source>
</evidence>
<gene>
    <name evidence="2" type="ORF">A2150_05365</name>
</gene>
<dbReference type="InterPro" id="IPR021737">
    <property type="entry name" value="Phage_phiKZ_Orf197"/>
</dbReference>
<name>A0A1F6THA1_9PROT</name>
<feature type="transmembrane region" description="Helical" evidence="1">
    <location>
        <begin position="98"/>
        <end position="121"/>
    </location>
</feature>
<dbReference type="EMBL" id="MFSS01000024">
    <property type="protein sequence ID" value="OGI44455.1"/>
    <property type="molecule type" value="Genomic_DNA"/>
</dbReference>
<feature type="transmembrane region" description="Helical" evidence="1">
    <location>
        <begin position="29"/>
        <end position="55"/>
    </location>
</feature>
<sequence>MEQLLAHLVGDYILQTSHMAENKVRSMPVAVLHALVYTLPFTLLTTSLPALAVIAGTHAVIDRYRLAHYLAMGKNIVGDPIHWREYLTYTGFSEKTPIWMSVWLVIITDNTMHLIVNYFAIKYL</sequence>
<evidence type="ECO:0000313" key="2">
    <source>
        <dbReference type="EMBL" id="OGI44455.1"/>
    </source>
</evidence>
<organism evidence="2 3">
    <name type="scientific">Candidatus Muproteobacteria bacterium RBG_16_64_11</name>
    <dbReference type="NCBI Taxonomy" id="1817758"/>
    <lineage>
        <taxon>Bacteria</taxon>
        <taxon>Pseudomonadati</taxon>
        <taxon>Pseudomonadota</taxon>
        <taxon>Candidatus Muproteobacteria</taxon>
    </lineage>
</organism>
<dbReference type="Pfam" id="PF11750">
    <property type="entry name" value="DUF3307"/>
    <property type="match status" value="1"/>
</dbReference>
<evidence type="ECO:0008006" key="4">
    <source>
        <dbReference type="Google" id="ProtNLM"/>
    </source>
</evidence>
<proteinExistence type="predicted"/>
<keyword evidence="1" id="KW-0812">Transmembrane</keyword>
<protein>
    <recommendedName>
        <fullName evidence="4">DUF3307 domain-containing protein</fullName>
    </recommendedName>
</protein>
<keyword evidence="1" id="KW-1133">Transmembrane helix</keyword>
<reference evidence="2 3" key="1">
    <citation type="journal article" date="2016" name="Nat. Commun.">
        <title>Thousands of microbial genomes shed light on interconnected biogeochemical processes in an aquifer system.</title>
        <authorList>
            <person name="Anantharaman K."/>
            <person name="Brown C.T."/>
            <person name="Hug L.A."/>
            <person name="Sharon I."/>
            <person name="Castelle C.J."/>
            <person name="Probst A.J."/>
            <person name="Thomas B.C."/>
            <person name="Singh A."/>
            <person name="Wilkins M.J."/>
            <person name="Karaoz U."/>
            <person name="Brodie E.L."/>
            <person name="Williams K.H."/>
            <person name="Hubbard S.S."/>
            <person name="Banfield J.F."/>
        </authorList>
    </citation>
    <scope>NUCLEOTIDE SEQUENCE [LARGE SCALE GENOMIC DNA]</scope>
</reference>
<comment type="caution">
    <text evidence="2">The sequence shown here is derived from an EMBL/GenBank/DDBJ whole genome shotgun (WGS) entry which is preliminary data.</text>
</comment>
<dbReference type="Proteomes" id="UP000177925">
    <property type="component" value="Unassembled WGS sequence"/>
</dbReference>